<reference evidence="1" key="1">
    <citation type="journal article" date="2021" name="Nat. Commun.">
        <title>Genetic determinants of endophytism in the Arabidopsis root mycobiome.</title>
        <authorList>
            <person name="Mesny F."/>
            <person name="Miyauchi S."/>
            <person name="Thiergart T."/>
            <person name="Pickel B."/>
            <person name="Atanasova L."/>
            <person name="Karlsson M."/>
            <person name="Huettel B."/>
            <person name="Barry K.W."/>
            <person name="Haridas S."/>
            <person name="Chen C."/>
            <person name="Bauer D."/>
            <person name="Andreopoulos W."/>
            <person name="Pangilinan J."/>
            <person name="LaButti K."/>
            <person name="Riley R."/>
            <person name="Lipzen A."/>
            <person name="Clum A."/>
            <person name="Drula E."/>
            <person name="Henrissat B."/>
            <person name="Kohler A."/>
            <person name="Grigoriev I.V."/>
            <person name="Martin F.M."/>
            <person name="Hacquard S."/>
        </authorList>
    </citation>
    <scope>NUCLEOTIDE SEQUENCE</scope>
    <source>
        <strain evidence="1">MPI-CAGE-AT-0023</strain>
    </source>
</reference>
<keyword evidence="2" id="KW-1185">Reference proteome</keyword>
<protein>
    <submittedName>
        <fullName evidence="1">Uncharacterized protein</fullName>
    </submittedName>
</protein>
<dbReference type="EMBL" id="JAGMUX010000009">
    <property type="protein sequence ID" value="KAH7248495.1"/>
    <property type="molecule type" value="Genomic_DNA"/>
</dbReference>
<name>A0A9P9H197_FUSRE</name>
<comment type="caution">
    <text evidence="1">The sequence shown here is derived from an EMBL/GenBank/DDBJ whole genome shotgun (WGS) entry which is preliminary data.</text>
</comment>
<organism evidence="1 2">
    <name type="scientific">Fusarium redolens</name>
    <dbReference type="NCBI Taxonomy" id="48865"/>
    <lineage>
        <taxon>Eukaryota</taxon>
        <taxon>Fungi</taxon>
        <taxon>Dikarya</taxon>
        <taxon>Ascomycota</taxon>
        <taxon>Pezizomycotina</taxon>
        <taxon>Sordariomycetes</taxon>
        <taxon>Hypocreomycetidae</taxon>
        <taxon>Hypocreales</taxon>
        <taxon>Nectriaceae</taxon>
        <taxon>Fusarium</taxon>
        <taxon>Fusarium redolens species complex</taxon>
    </lineage>
</organism>
<proteinExistence type="predicted"/>
<dbReference type="RefSeq" id="XP_046048290.1">
    <property type="nucleotide sequence ID" value="XM_046198090.1"/>
</dbReference>
<evidence type="ECO:0000313" key="1">
    <source>
        <dbReference type="EMBL" id="KAH7248495.1"/>
    </source>
</evidence>
<dbReference type="OrthoDB" id="5018207at2759"/>
<accession>A0A9P9H197</accession>
<gene>
    <name evidence="1" type="ORF">BKA55DRAFT_676150</name>
</gene>
<dbReference type="AlphaFoldDB" id="A0A9P9H197"/>
<dbReference type="Proteomes" id="UP000720189">
    <property type="component" value="Unassembled WGS sequence"/>
</dbReference>
<sequence length="180" mass="20120">MGCTNTLRISSSLHEAALAVFKITESNSRIQQLQLDQALAIRQVVESFDETVDEFEVLTIHLGSVTATKSYFYQVQQHVRSVRRLQNELRNTLASITEADSKFGQEIRSNYAQFLSHISGYSGDDTQALASLSTITGKFDGLNLQQHQRLATMRDQLDSYILVLGKMAALKHGLEEQGLI</sequence>
<dbReference type="GeneID" id="70228044"/>
<evidence type="ECO:0000313" key="2">
    <source>
        <dbReference type="Proteomes" id="UP000720189"/>
    </source>
</evidence>